<organism evidence="2">
    <name type="scientific">Schistosoma curassoni</name>
    <dbReference type="NCBI Taxonomy" id="6186"/>
    <lineage>
        <taxon>Eukaryota</taxon>
        <taxon>Metazoa</taxon>
        <taxon>Spiralia</taxon>
        <taxon>Lophotrochozoa</taxon>
        <taxon>Platyhelminthes</taxon>
        <taxon>Trematoda</taxon>
        <taxon>Digenea</taxon>
        <taxon>Strigeidida</taxon>
        <taxon>Schistosomatoidea</taxon>
        <taxon>Schistosomatidae</taxon>
        <taxon>Schistosoma</taxon>
    </lineage>
</organism>
<keyword evidence="1" id="KW-1133">Transmembrane helix</keyword>
<dbReference type="WBParaSite" id="SCUD_0001205501-mRNA-1">
    <property type="protein sequence ID" value="SCUD_0001205501-mRNA-1"/>
    <property type="gene ID" value="SCUD_0001205501"/>
</dbReference>
<evidence type="ECO:0000313" key="2">
    <source>
        <dbReference type="WBParaSite" id="SCUD_0001205501-mRNA-1"/>
    </source>
</evidence>
<reference evidence="2" key="1">
    <citation type="submission" date="2016-06" db="UniProtKB">
        <authorList>
            <consortium name="WormBaseParasite"/>
        </authorList>
    </citation>
    <scope>IDENTIFICATION</scope>
</reference>
<feature type="transmembrane region" description="Helical" evidence="1">
    <location>
        <begin position="57"/>
        <end position="82"/>
    </location>
</feature>
<keyword evidence="1" id="KW-0812">Transmembrane</keyword>
<accession>A0A183KAM0</accession>
<dbReference type="AlphaFoldDB" id="A0A183KAM0"/>
<proteinExistence type="predicted"/>
<protein>
    <submittedName>
        <fullName evidence="2">Peptidase A2 domain-containing protein</fullName>
    </submittedName>
</protein>
<evidence type="ECO:0000256" key="1">
    <source>
        <dbReference type="SAM" id="Phobius"/>
    </source>
</evidence>
<sequence>MLLITPVETVVIDVVGMGNVFCNVLLLDVFINWSDDEEIKGWIHIGENGIDGKEENFLYMLLLLLVKVGLLVPLSQLSVIVLTTEFGALFEVGGLTECDIVSGGITLVTLLDTGSVINAFRLNDD</sequence>
<name>A0A183KAM0_9TREM</name>
<keyword evidence="1" id="KW-0472">Membrane</keyword>